<dbReference type="STRING" id="479434.Sthe_0120"/>
<evidence type="ECO:0000256" key="1">
    <source>
        <dbReference type="SAM" id="Phobius"/>
    </source>
</evidence>
<proteinExistence type="predicted"/>
<feature type="transmembrane region" description="Helical" evidence="1">
    <location>
        <begin position="6"/>
        <end position="26"/>
    </location>
</feature>
<keyword evidence="1" id="KW-0472">Membrane</keyword>
<dbReference type="EMBL" id="CP001823">
    <property type="protein sequence ID" value="ACZ37559.1"/>
    <property type="molecule type" value="Genomic_DNA"/>
</dbReference>
<keyword evidence="4" id="KW-1185">Reference proteome</keyword>
<organism evidence="3 4">
    <name type="scientific">Sphaerobacter thermophilus (strain ATCC 49802 / DSM 20745 / KCCM 41009 / NCIMB 13125 / S 6022)</name>
    <dbReference type="NCBI Taxonomy" id="479434"/>
    <lineage>
        <taxon>Bacteria</taxon>
        <taxon>Pseudomonadati</taxon>
        <taxon>Thermomicrobiota</taxon>
        <taxon>Thermomicrobia</taxon>
        <taxon>Sphaerobacterales</taxon>
        <taxon>Sphaerobacterineae</taxon>
        <taxon>Sphaerobacteraceae</taxon>
        <taxon>Sphaerobacter</taxon>
    </lineage>
</organism>
<dbReference type="AlphaFoldDB" id="D1C621"/>
<reference evidence="4" key="1">
    <citation type="submission" date="2009-11" db="EMBL/GenBank/DDBJ databases">
        <title>The complete chromosome 1 of Sphaerobacter thermophilus DSM 20745.</title>
        <authorList>
            <person name="Lucas S."/>
            <person name="Copeland A."/>
            <person name="Lapidus A."/>
            <person name="Glavina del Rio T."/>
            <person name="Dalin E."/>
            <person name="Tice H."/>
            <person name="Bruce D."/>
            <person name="Goodwin L."/>
            <person name="Pitluck S."/>
            <person name="Kyrpides N."/>
            <person name="Mavromatis K."/>
            <person name="Ivanova N."/>
            <person name="Mikhailova N."/>
            <person name="LaButti K.M."/>
            <person name="Clum A."/>
            <person name="Sun H.I."/>
            <person name="Brettin T."/>
            <person name="Detter J.C."/>
            <person name="Han C."/>
            <person name="Larimer F."/>
            <person name="Land M."/>
            <person name="Hauser L."/>
            <person name="Markowitz V."/>
            <person name="Cheng J.F."/>
            <person name="Hugenholtz P."/>
            <person name="Woyke T."/>
            <person name="Wu D."/>
            <person name="Steenblock K."/>
            <person name="Schneider S."/>
            <person name="Pukall R."/>
            <person name="Goeker M."/>
            <person name="Klenk H.P."/>
            <person name="Eisen J.A."/>
        </authorList>
    </citation>
    <scope>NUCLEOTIDE SEQUENCE [LARGE SCALE GENOMIC DNA]</scope>
    <source>
        <strain evidence="4">ATCC 49802 / DSM 20745 / S 6022</strain>
    </source>
</reference>
<evidence type="ECO:0000259" key="2">
    <source>
        <dbReference type="Pfam" id="PF07811"/>
    </source>
</evidence>
<dbReference type="InterPro" id="IPR012495">
    <property type="entry name" value="TadE-like_dom"/>
</dbReference>
<dbReference type="Pfam" id="PF07811">
    <property type="entry name" value="TadE"/>
    <property type="match status" value="1"/>
</dbReference>
<gene>
    <name evidence="3" type="ordered locus">Sthe_0120</name>
</gene>
<dbReference type="HOGENOM" id="CLU_122851_2_0_0"/>
<name>D1C621_SPHTD</name>
<evidence type="ECO:0000313" key="4">
    <source>
        <dbReference type="Proteomes" id="UP000002027"/>
    </source>
</evidence>
<dbReference type="InParanoid" id="D1C621"/>
<protein>
    <submittedName>
        <fullName evidence="3">TadE family protein</fullName>
    </submittedName>
</protein>
<dbReference type="KEGG" id="sti:Sthe_0120"/>
<sequence length="134" mass="14678">MVEFAISSLVFFTFIFGIIEMGWLLFTHHQVTSAAREGARYASVHGTMSQGLRDPAEIAAYTIDPDAVKAAILTKTTLSNPDALSVTVDRPDGDLQPKHRVTVVVSYPYRPLVGFILPAPTLTLRASSTMIVHY</sequence>
<dbReference type="Proteomes" id="UP000002027">
    <property type="component" value="Chromosome 1"/>
</dbReference>
<dbReference type="eggNOG" id="COG4961">
    <property type="taxonomic scope" value="Bacteria"/>
</dbReference>
<feature type="domain" description="TadE-like" evidence="2">
    <location>
        <begin position="1"/>
        <end position="40"/>
    </location>
</feature>
<keyword evidence="1" id="KW-1133">Transmembrane helix</keyword>
<reference evidence="3 4" key="2">
    <citation type="journal article" date="2010" name="Stand. Genomic Sci.">
        <title>Complete genome sequence of Desulfohalobium retbaense type strain (HR(100)).</title>
        <authorList>
            <person name="Spring S."/>
            <person name="Nolan M."/>
            <person name="Lapidus A."/>
            <person name="Glavina Del Rio T."/>
            <person name="Copeland A."/>
            <person name="Tice H."/>
            <person name="Cheng J.F."/>
            <person name="Lucas S."/>
            <person name="Land M."/>
            <person name="Chen F."/>
            <person name="Bruce D."/>
            <person name="Goodwin L."/>
            <person name="Pitluck S."/>
            <person name="Ivanova N."/>
            <person name="Mavromatis K."/>
            <person name="Mikhailova N."/>
            <person name="Pati A."/>
            <person name="Chen A."/>
            <person name="Palaniappan K."/>
            <person name="Hauser L."/>
            <person name="Chang Y.J."/>
            <person name="Jeffries C.D."/>
            <person name="Munk C."/>
            <person name="Kiss H."/>
            <person name="Chain P."/>
            <person name="Han C."/>
            <person name="Brettin T."/>
            <person name="Detter J.C."/>
            <person name="Schuler E."/>
            <person name="Goker M."/>
            <person name="Rohde M."/>
            <person name="Bristow J."/>
            <person name="Eisen J.A."/>
            <person name="Markowitz V."/>
            <person name="Hugenholtz P."/>
            <person name="Kyrpides N.C."/>
            <person name="Klenk H.P."/>
        </authorList>
    </citation>
    <scope>NUCLEOTIDE SEQUENCE [LARGE SCALE GENOMIC DNA]</scope>
    <source>
        <strain evidence="4">ATCC 49802 / DSM 20745 / S 6022</strain>
    </source>
</reference>
<keyword evidence="1" id="KW-0812">Transmembrane</keyword>
<accession>D1C621</accession>
<evidence type="ECO:0000313" key="3">
    <source>
        <dbReference type="EMBL" id="ACZ37559.1"/>
    </source>
</evidence>